<name>A0A852YQ56_9ACTN</name>
<dbReference type="Proteomes" id="UP000548304">
    <property type="component" value="Unassembled WGS sequence"/>
</dbReference>
<organism evidence="2 3">
    <name type="scientific">Actinopolyspora biskrensis</name>
    <dbReference type="NCBI Taxonomy" id="1470178"/>
    <lineage>
        <taxon>Bacteria</taxon>
        <taxon>Bacillati</taxon>
        <taxon>Actinomycetota</taxon>
        <taxon>Actinomycetes</taxon>
        <taxon>Actinopolysporales</taxon>
        <taxon>Actinopolysporaceae</taxon>
        <taxon>Actinopolyspora</taxon>
    </lineage>
</organism>
<keyword evidence="3" id="KW-1185">Reference proteome</keyword>
<sequence>MPAETPRPEAMSGNRPASTNSEVPVAKTDTASRDSARGIRGLRDEESNEQTTSRHRGQHPTMRAADPTGESGRDANEEPSGSGG</sequence>
<reference evidence="2 3" key="1">
    <citation type="submission" date="2020-07" db="EMBL/GenBank/DDBJ databases">
        <title>Genomic Encyclopedia of Type Strains, Phase III (KMG-III): the genomes of soil and plant-associated and newly described type strains.</title>
        <authorList>
            <person name="Whitman W."/>
        </authorList>
    </citation>
    <scope>NUCLEOTIDE SEQUENCE [LARGE SCALE GENOMIC DNA]</scope>
    <source>
        <strain evidence="2 3">CECT 8576</strain>
    </source>
</reference>
<evidence type="ECO:0000256" key="1">
    <source>
        <dbReference type="SAM" id="MobiDB-lite"/>
    </source>
</evidence>
<protein>
    <submittedName>
        <fullName evidence="2">Uncharacterized protein</fullName>
    </submittedName>
</protein>
<gene>
    <name evidence="2" type="ORF">FHR84_000708</name>
</gene>
<evidence type="ECO:0000313" key="3">
    <source>
        <dbReference type="Proteomes" id="UP000548304"/>
    </source>
</evidence>
<evidence type="ECO:0000313" key="2">
    <source>
        <dbReference type="EMBL" id="NYH77394.1"/>
    </source>
</evidence>
<proteinExistence type="predicted"/>
<comment type="caution">
    <text evidence="2">The sequence shown here is derived from an EMBL/GenBank/DDBJ whole genome shotgun (WGS) entry which is preliminary data.</text>
</comment>
<feature type="region of interest" description="Disordered" evidence="1">
    <location>
        <begin position="1"/>
        <end position="84"/>
    </location>
</feature>
<feature type="compositionally biased region" description="Basic and acidic residues" evidence="1">
    <location>
        <begin position="30"/>
        <end position="45"/>
    </location>
</feature>
<dbReference type="EMBL" id="JACBYW010000001">
    <property type="protein sequence ID" value="NYH77394.1"/>
    <property type="molecule type" value="Genomic_DNA"/>
</dbReference>
<dbReference type="AlphaFoldDB" id="A0A852YQ56"/>
<accession>A0A852YQ56</accession>